<evidence type="ECO:0000313" key="3">
    <source>
        <dbReference type="Proteomes" id="UP000762676"/>
    </source>
</evidence>
<sequence>GSPQRGGRRKQHQIETLVGHRPKRHHTQRLPPTLTDVRRSQLADQTDLNPTPDTPQTSDKSHHNQHPEYASCKVTYLNAQSVGNKTVTINNIITYKKSGLVFIIETWLAENGHILDWVVASETFAVSVDDLCLSDHYVINFRVALHLGQKKKKIATNRNTRSIDVAALNADIRADLEANQSGQGKGRADMFEDILRRNLENHAPLKTRVITDRQPAPWITGKV</sequence>
<evidence type="ECO:0000256" key="1">
    <source>
        <dbReference type="SAM" id="MobiDB-lite"/>
    </source>
</evidence>
<organism evidence="2 3">
    <name type="scientific">Elysia marginata</name>
    <dbReference type="NCBI Taxonomy" id="1093978"/>
    <lineage>
        <taxon>Eukaryota</taxon>
        <taxon>Metazoa</taxon>
        <taxon>Spiralia</taxon>
        <taxon>Lophotrochozoa</taxon>
        <taxon>Mollusca</taxon>
        <taxon>Gastropoda</taxon>
        <taxon>Heterobranchia</taxon>
        <taxon>Euthyneura</taxon>
        <taxon>Panpulmonata</taxon>
        <taxon>Sacoglossa</taxon>
        <taxon>Placobranchoidea</taxon>
        <taxon>Plakobranchidae</taxon>
        <taxon>Elysia</taxon>
    </lineage>
</organism>
<feature type="region of interest" description="Disordered" evidence="1">
    <location>
        <begin position="1"/>
        <end position="66"/>
    </location>
</feature>
<dbReference type="EMBL" id="BMAT01003693">
    <property type="protein sequence ID" value="GFR60824.1"/>
    <property type="molecule type" value="Genomic_DNA"/>
</dbReference>
<feature type="compositionally biased region" description="Polar residues" evidence="1">
    <location>
        <begin position="42"/>
        <end position="58"/>
    </location>
</feature>
<gene>
    <name evidence="2" type="ORF">ElyMa_001832200</name>
</gene>
<evidence type="ECO:0008006" key="4">
    <source>
        <dbReference type="Google" id="ProtNLM"/>
    </source>
</evidence>
<name>A0AAV4EJ26_9GAST</name>
<feature type="compositionally biased region" description="Basic residues" evidence="1">
    <location>
        <begin position="1"/>
        <end position="11"/>
    </location>
</feature>
<keyword evidence="3" id="KW-1185">Reference proteome</keyword>
<comment type="caution">
    <text evidence="2">The sequence shown here is derived from an EMBL/GenBank/DDBJ whole genome shotgun (WGS) entry which is preliminary data.</text>
</comment>
<feature type="non-terminal residue" evidence="2">
    <location>
        <position position="1"/>
    </location>
</feature>
<protein>
    <recommendedName>
        <fullName evidence="4">Endonuclease/exonuclease/phosphatase domain-containing protein</fullName>
    </recommendedName>
</protein>
<dbReference type="Proteomes" id="UP000762676">
    <property type="component" value="Unassembled WGS sequence"/>
</dbReference>
<dbReference type="AlphaFoldDB" id="A0AAV4EJ26"/>
<reference evidence="2 3" key="1">
    <citation type="journal article" date="2021" name="Elife">
        <title>Chloroplast acquisition without the gene transfer in kleptoplastic sea slugs, Plakobranchus ocellatus.</title>
        <authorList>
            <person name="Maeda T."/>
            <person name="Takahashi S."/>
            <person name="Yoshida T."/>
            <person name="Shimamura S."/>
            <person name="Takaki Y."/>
            <person name="Nagai Y."/>
            <person name="Toyoda A."/>
            <person name="Suzuki Y."/>
            <person name="Arimoto A."/>
            <person name="Ishii H."/>
            <person name="Satoh N."/>
            <person name="Nishiyama T."/>
            <person name="Hasebe M."/>
            <person name="Maruyama T."/>
            <person name="Minagawa J."/>
            <person name="Obokata J."/>
            <person name="Shigenobu S."/>
        </authorList>
    </citation>
    <scope>NUCLEOTIDE SEQUENCE [LARGE SCALE GENOMIC DNA]</scope>
</reference>
<evidence type="ECO:0000313" key="2">
    <source>
        <dbReference type="EMBL" id="GFR60824.1"/>
    </source>
</evidence>
<proteinExistence type="predicted"/>
<accession>A0AAV4EJ26</accession>